<evidence type="ECO:0000256" key="1">
    <source>
        <dbReference type="ARBA" id="ARBA00004141"/>
    </source>
</evidence>
<dbReference type="InterPro" id="IPR051790">
    <property type="entry name" value="Cytochrome_c-biogenesis_DsbD"/>
</dbReference>
<keyword evidence="3 6" id="KW-0812">Transmembrane</keyword>
<reference evidence="9" key="1">
    <citation type="journal article" date="2019" name="Int. J. Syst. Evol. Microbiol.">
        <title>The Global Catalogue of Microorganisms (GCM) 10K type strain sequencing project: providing services to taxonomists for standard genome sequencing and annotation.</title>
        <authorList>
            <consortium name="The Broad Institute Genomics Platform"/>
            <consortium name="The Broad Institute Genome Sequencing Center for Infectious Disease"/>
            <person name="Wu L."/>
            <person name="Ma J."/>
        </authorList>
    </citation>
    <scope>NUCLEOTIDE SEQUENCE [LARGE SCALE GENOMIC DNA]</scope>
    <source>
        <strain evidence="9">JCM 16548</strain>
    </source>
</reference>
<dbReference type="InterPro" id="IPR003834">
    <property type="entry name" value="Cyt_c_assmbl_TM_dom"/>
</dbReference>
<dbReference type="PANTHER" id="PTHR31272:SF4">
    <property type="entry name" value="CYTOCHROME C-TYPE BIOGENESIS PROTEIN HI_1454-RELATED"/>
    <property type="match status" value="1"/>
</dbReference>
<accession>A0ABP7EFF2</accession>
<feature type="transmembrane region" description="Helical" evidence="6">
    <location>
        <begin position="137"/>
        <end position="169"/>
    </location>
</feature>
<comment type="caution">
    <text evidence="8">The sequence shown here is derived from an EMBL/GenBank/DDBJ whole genome shotgun (WGS) entry which is preliminary data.</text>
</comment>
<evidence type="ECO:0000313" key="9">
    <source>
        <dbReference type="Proteomes" id="UP001500051"/>
    </source>
</evidence>
<keyword evidence="5 6" id="KW-0472">Membrane</keyword>
<proteinExistence type="inferred from homology"/>
<dbReference type="Pfam" id="PF02683">
    <property type="entry name" value="DsbD_TM"/>
    <property type="match status" value="1"/>
</dbReference>
<comment type="similarity">
    <text evidence="2">Belongs to the DsbD family.</text>
</comment>
<evidence type="ECO:0000256" key="2">
    <source>
        <dbReference type="ARBA" id="ARBA00006143"/>
    </source>
</evidence>
<dbReference type="EMBL" id="BAAAYX010000023">
    <property type="protein sequence ID" value="GAA3717231.1"/>
    <property type="molecule type" value="Genomic_DNA"/>
</dbReference>
<gene>
    <name evidence="8" type="ORF">GCM10022204_41430</name>
</gene>
<feature type="transmembrane region" description="Helical" evidence="6">
    <location>
        <begin position="106"/>
        <end position="125"/>
    </location>
</feature>
<evidence type="ECO:0000256" key="4">
    <source>
        <dbReference type="ARBA" id="ARBA00022989"/>
    </source>
</evidence>
<feature type="transmembrane region" description="Helical" evidence="6">
    <location>
        <begin position="68"/>
        <end position="94"/>
    </location>
</feature>
<evidence type="ECO:0000259" key="7">
    <source>
        <dbReference type="Pfam" id="PF02683"/>
    </source>
</evidence>
<feature type="transmembrane region" description="Helical" evidence="6">
    <location>
        <begin position="20"/>
        <end position="48"/>
    </location>
</feature>
<organism evidence="8 9">
    <name type="scientific">Microlunatus aurantiacus</name>
    <dbReference type="NCBI Taxonomy" id="446786"/>
    <lineage>
        <taxon>Bacteria</taxon>
        <taxon>Bacillati</taxon>
        <taxon>Actinomycetota</taxon>
        <taxon>Actinomycetes</taxon>
        <taxon>Propionibacteriales</taxon>
        <taxon>Propionibacteriaceae</taxon>
        <taxon>Microlunatus</taxon>
    </lineage>
</organism>
<protein>
    <submittedName>
        <fullName evidence="8">Cytochrome c biogenesis protein CcdA</fullName>
    </submittedName>
</protein>
<feature type="transmembrane region" description="Helical" evidence="6">
    <location>
        <begin position="181"/>
        <end position="203"/>
    </location>
</feature>
<dbReference type="PANTHER" id="PTHR31272">
    <property type="entry name" value="CYTOCHROME C-TYPE BIOGENESIS PROTEIN HI_1454-RELATED"/>
    <property type="match status" value="1"/>
</dbReference>
<dbReference type="Proteomes" id="UP001500051">
    <property type="component" value="Unassembled WGS sequence"/>
</dbReference>
<feature type="domain" description="Cytochrome C biogenesis protein transmembrane" evidence="7">
    <location>
        <begin position="21"/>
        <end position="217"/>
    </location>
</feature>
<evidence type="ECO:0000256" key="3">
    <source>
        <dbReference type="ARBA" id="ARBA00022692"/>
    </source>
</evidence>
<sequence>MIPLDPAGWAQAAVGGSMPLALPVAFFAGLVSFLSPCVVPLLPGYLAYATGMTAADVVAGTARRGRMLAGATLFVLGFAAVFVTVGAVFGVVGGTLLAHQQTVNRVVGVLTIGMGLIFAGVIPLGRRELRLTRLPTVGVAGAPLLGVVFGLGWTPCLGPTLSVILAVALTEGSATRGGLLAFAYAVGLGVPFIVAGLAFTKMARTIGFLRNHQQALLRAGGALMATVGLLLLTGLWNSLTATLRQWTSQFTTFI</sequence>
<evidence type="ECO:0000256" key="6">
    <source>
        <dbReference type="SAM" id="Phobius"/>
    </source>
</evidence>
<keyword evidence="9" id="KW-1185">Reference proteome</keyword>
<keyword evidence="4 6" id="KW-1133">Transmembrane helix</keyword>
<dbReference type="RefSeq" id="WP_425562429.1">
    <property type="nucleotide sequence ID" value="NZ_BAAAYX010000023.1"/>
</dbReference>
<name>A0ABP7EFF2_9ACTN</name>
<evidence type="ECO:0000313" key="8">
    <source>
        <dbReference type="EMBL" id="GAA3717231.1"/>
    </source>
</evidence>
<comment type="subcellular location">
    <subcellularLocation>
        <location evidence="1">Membrane</location>
        <topology evidence="1">Multi-pass membrane protein</topology>
    </subcellularLocation>
</comment>
<evidence type="ECO:0000256" key="5">
    <source>
        <dbReference type="ARBA" id="ARBA00023136"/>
    </source>
</evidence>
<feature type="transmembrane region" description="Helical" evidence="6">
    <location>
        <begin position="215"/>
        <end position="236"/>
    </location>
</feature>